<sequence>MMIEIIAEAKANLKVSKIQLGVTSESAAALGLYKAVGFVTYNIEADTIVHGEFSMCEILMELAV</sequence>
<dbReference type="Gene3D" id="3.40.630.30">
    <property type="match status" value="1"/>
</dbReference>
<proteinExistence type="predicted"/>
<comment type="caution">
    <text evidence="1">The sequence shown here is derived from an EMBL/GenBank/DDBJ whole genome shotgun (WGS) entry which is preliminary data.</text>
</comment>
<gene>
    <name evidence="1" type="ORF">COB13_15485</name>
</gene>
<name>A0A2A4YRZ1_9PROT</name>
<dbReference type="SUPFAM" id="SSF55729">
    <property type="entry name" value="Acyl-CoA N-acyltransferases (Nat)"/>
    <property type="match status" value="1"/>
</dbReference>
<dbReference type="AlphaFoldDB" id="A0A2A4YRZ1"/>
<dbReference type="EMBL" id="NVUS01000028">
    <property type="protein sequence ID" value="PCI97618.1"/>
    <property type="molecule type" value="Genomic_DNA"/>
</dbReference>
<accession>A0A2A4YRZ1</accession>
<organism evidence="1">
    <name type="scientific">OCS116 cluster bacterium</name>
    <dbReference type="NCBI Taxonomy" id="2030921"/>
    <lineage>
        <taxon>Bacteria</taxon>
        <taxon>Pseudomonadati</taxon>
        <taxon>Pseudomonadota</taxon>
        <taxon>Alphaproteobacteria</taxon>
        <taxon>OCS116 cluster</taxon>
    </lineage>
</organism>
<evidence type="ECO:0000313" key="1">
    <source>
        <dbReference type="EMBL" id="PCI97618.1"/>
    </source>
</evidence>
<dbReference type="InterPro" id="IPR016181">
    <property type="entry name" value="Acyl_CoA_acyltransferase"/>
</dbReference>
<reference evidence="1" key="2">
    <citation type="journal article" date="2018" name="ISME J.">
        <title>A dynamic microbial community with high functional redundancy inhabits the cold, oxic subseafloor aquifer.</title>
        <authorList>
            <person name="Tully B.J."/>
            <person name="Wheat C.G."/>
            <person name="Glazer B.T."/>
            <person name="Huber J.A."/>
        </authorList>
    </citation>
    <scope>NUCLEOTIDE SEQUENCE</scope>
    <source>
        <strain evidence="1">NORP83</strain>
    </source>
</reference>
<protein>
    <recommendedName>
        <fullName evidence="2">N-acetyltransferase domain-containing protein</fullName>
    </recommendedName>
</protein>
<reference key="1">
    <citation type="submission" date="2017-08" db="EMBL/GenBank/DDBJ databases">
        <title>A dynamic microbial community with high functional redundancy inhabits the cold, oxic subseafloor aquifer.</title>
        <authorList>
            <person name="Tully B.J."/>
            <person name="Wheat C.G."/>
            <person name="Glazer B.T."/>
            <person name="Huber J.A."/>
        </authorList>
    </citation>
    <scope>NUCLEOTIDE SEQUENCE [LARGE SCALE GENOMIC DNA]</scope>
</reference>
<evidence type="ECO:0008006" key="2">
    <source>
        <dbReference type="Google" id="ProtNLM"/>
    </source>
</evidence>